<sequence>MDGIEEEGAVAAIIVDPKQELPDSLDNNVRPSMSSKKMKLDSENGKSSSAKAASFASLEIISNGTTHTGPSVVLKTDKNTYIFNCPEGTCRFQSAMRLRPNTTYDFFITRGYFRECRLHGPKNIRQYLDDLRPFLDSDKSFDKYSMLMEERNYERGSYQDEILSVQYIPLMIELAKPPMKLKDGNAVTLPDGRTIEPEQIYAEAQVDHGKPFLVADVISEEKLNCLTSSSILQKFMNGSQQLGFITFGDKCEHIVVNGSGGTKTVAPQIDSPYLQQMMLNTLDPITFPLLHPRGFSGVVTQDHGGECPSPNVVVPTSIRRFAVRGKLPMSDLIAFTFTVSGLACRINAAPEVTPLIENFLEYTKSIADREQDKYPQISFLGTSSASPTRYRNVSGHLLHLNQNSVVMVDCGELTYGQLRVLYGEAECERILLNLHTICITHAHQDHLNGLIMLIEKRESAFKKHGLEYKPLILLASRRALKPLTFYSGLFRDLTNLI</sequence>
<dbReference type="GO" id="GO:1990180">
    <property type="term" value="P:mitochondrial tRNA 3'-end processing"/>
    <property type="evidence" value="ECO:0007669"/>
    <property type="project" value="TreeGrafter"/>
</dbReference>
<evidence type="ECO:0000256" key="3">
    <source>
        <dbReference type="ARBA" id="ARBA00007823"/>
    </source>
</evidence>
<proteinExistence type="inferred from homology"/>
<dbReference type="GO" id="GO:0042781">
    <property type="term" value="F:3'-tRNA processing endoribonuclease activity"/>
    <property type="evidence" value="ECO:0007669"/>
    <property type="project" value="UniProtKB-EC"/>
</dbReference>
<dbReference type="SUPFAM" id="SSF56281">
    <property type="entry name" value="Metallo-hydrolase/oxidoreductase"/>
    <property type="match status" value="2"/>
</dbReference>
<evidence type="ECO:0000256" key="10">
    <source>
        <dbReference type="ARBA" id="ARBA00022833"/>
    </source>
</evidence>
<evidence type="ECO:0000256" key="2">
    <source>
        <dbReference type="ARBA" id="ARBA00001947"/>
    </source>
</evidence>
<evidence type="ECO:0000256" key="8">
    <source>
        <dbReference type="ARBA" id="ARBA00022759"/>
    </source>
</evidence>
<evidence type="ECO:0000313" key="12">
    <source>
        <dbReference type="Proteomes" id="UP000887574"/>
    </source>
</evidence>
<evidence type="ECO:0000256" key="5">
    <source>
        <dbReference type="ARBA" id="ARBA00022694"/>
    </source>
</evidence>
<dbReference type="PANTHER" id="PTHR12553:SF49">
    <property type="entry name" value="ZINC PHOSPHODIESTERASE ELAC PROTEIN 2"/>
    <property type="match status" value="1"/>
</dbReference>
<keyword evidence="12" id="KW-1185">Reference proteome</keyword>
<keyword evidence="10" id="KW-0862">Zinc</keyword>
<evidence type="ECO:0000256" key="7">
    <source>
        <dbReference type="ARBA" id="ARBA00022723"/>
    </source>
</evidence>
<reference evidence="13" key="1">
    <citation type="submission" date="2022-11" db="UniProtKB">
        <authorList>
            <consortium name="WormBaseParasite"/>
        </authorList>
    </citation>
    <scope>IDENTIFICATION</scope>
</reference>
<dbReference type="EC" id="3.1.26.11" evidence="4"/>
<dbReference type="PANTHER" id="PTHR12553">
    <property type="entry name" value="ZINC PHOSPHODIESTERASE ELAC PROTEIN 2"/>
    <property type="match status" value="1"/>
</dbReference>
<evidence type="ECO:0000256" key="11">
    <source>
        <dbReference type="SAM" id="MobiDB-lite"/>
    </source>
</evidence>
<evidence type="ECO:0000256" key="4">
    <source>
        <dbReference type="ARBA" id="ARBA00012477"/>
    </source>
</evidence>
<evidence type="ECO:0000256" key="6">
    <source>
        <dbReference type="ARBA" id="ARBA00022722"/>
    </source>
</evidence>
<keyword evidence="9" id="KW-0378">Hydrolase</keyword>
<feature type="compositionally biased region" description="Polar residues" evidence="11">
    <location>
        <begin position="25"/>
        <end position="35"/>
    </location>
</feature>
<dbReference type="WBParaSite" id="jg24171">
    <property type="protein sequence ID" value="jg24171"/>
    <property type="gene ID" value="jg24171"/>
</dbReference>
<dbReference type="Pfam" id="PF23023">
    <property type="entry name" value="Anti-Pycsar_Apyc1"/>
    <property type="match status" value="1"/>
</dbReference>
<evidence type="ECO:0000313" key="13">
    <source>
        <dbReference type="WBParaSite" id="jg24171"/>
    </source>
</evidence>
<dbReference type="Proteomes" id="UP000887574">
    <property type="component" value="Unplaced"/>
</dbReference>
<dbReference type="GO" id="GO:0005739">
    <property type="term" value="C:mitochondrion"/>
    <property type="evidence" value="ECO:0007669"/>
    <property type="project" value="TreeGrafter"/>
</dbReference>
<dbReference type="AlphaFoldDB" id="A0A915DWB0"/>
<protein>
    <recommendedName>
        <fullName evidence="4">ribonuclease Z</fullName>
        <ecNumber evidence="4">3.1.26.11</ecNumber>
    </recommendedName>
</protein>
<feature type="region of interest" description="Disordered" evidence="11">
    <location>
        <begin position="21"/>
        <end position="46"/>
    </location>
</feature>
<dbReference type="InterPro" id="IPR036866">
    <property type="entry name" value="RibonucZ/Hydroxyglut_hydro"/>
</dbReference>
<accession>A0A915DWB0</accession>
<name>A0A915DWB0_9BILA</name>
<dbReference type="GO" id="GO:0046872">
    <property type="term" value="F:metal ion binding"/>
    <property type="evidence" value="ECO:0007669"/>
    <property type="project" value="UniProtKB-KW"/>
</dbReference>
<evidence type="ECO:0000256" key="9">
    <source>
        <dbReference type="ARBA" id="ARBA00022801"/>
    </source>
</evidence>
<evidence type="ECO:0000256" key="1">
    <source>
        <dbReference type="ARBA" id="ARBA00000402"/>
    </source>
</evidence>
<keyword evidence="5" id="KW-0819">tRNA processing</keyword>
<dbReference type="Gene3D" id="3.60.15.10">
    <property type="entry name" value="Ribonuclease Z/Hydroxyacylglutathione hydrolase-like"/>
    <property type="match status" value="2"/>
</dbReference>
<keyword evidence="6" id="KW-0540">Nuclease</keyword>
<comment type="cofactor">
    <cofactor evidence="2">
        <name>Zn(2+)</name>
        <dbReference type="ChEBI" id="CHEBI:29105"/>
    </cofactor>
</comment>
<dbReference type="InterPro" id="IPR047151">
    <property type="entry name" value="RNZ2-like"/>
</dbReference>
<comment type="similarity">
    <text evidence="3">Belongs to the RNase Z family.</text>
</comment>
<keyword evidence="8" id="KW-0255">Endonuclease</keyword>
<organism evidence="12 13">
    <name type="scientific">Ditylenchus dipsaci</name>
    <dbReference type="NCBI Taxonomy" id="166011"/>
    <lineage>
        <taxon>Eukaryota</taxon>
        <taxon>Metazoa</taxon>
        <taxon>Ecdysozoa</taxon>
        <taxon>Nematoda</taxon>
        <taxon>Chromadorea</taxon>
        <taxon>Rhabditida</taxon>
        <taxon>Tylenchina</taxon>
        <taxon>Tylenchomorpha</taxon>
        <taxon>Sphaerularioidea</taxon>
        <taxon>Anguinidae</taxon>
        <taxon>Anguininae</taxon>
        <taxon>Ditylenchus</taxon>
    </lineage>
</organism>
<comment type="catalytic activity">
    <reaction evidence="1">
        <text>Endonucleolytic cleavage of RNA, removing extra 3' nucleotides from tRNA precursor, generating 3' termini of tRNAs. A 3'-hydroxy group is left at the tRNA terminus and a 5'-phosphoryl group is left at the trailer molecule.</text>
        <dbReference type="EC" id="3.1.26.11"/>
    </reaction>
</comment>
<keyword evidence="7" id="KW-0479">Metal-binding</keyword>